<feature type="transmembrane region" description="Helical" evidence="2">
    <location>
        <begin position="198"/>
        <end position="231"/>
    </location>
</feature>
<evidence type="ECO:0000313" key="4">
    <source>
        <dbReference type="Proteomes" id="UP000178040"/>
    </source>
</evidence>
<feature type="transmembrane region" description="Helical" evidence="2">
    <location>
        <begin position="329"/>
        <end position="349"/>
    </location>
</feature>
<keyword evidence="2" id="KW-0812">Transmembrane</keyword>
<accession>A0A1F7IKG2</accession>
<sequence length="555" mass="60660">MILLKNSIFYFLIFFFFVFSAPLVFSQSPSPSISTASAQISVNPKSEYNKRYTDKLFNWLSNLHLATCLVVGEKCIPDEARERGAKLPAALKISEDYNLFKNGLVGVVTNLYTVPYANPPASLSFYLDKKISDFFGGDKVYAQSTGLGITSLSSYFSFWSISRNIAYSLIIVILLIAGFLHIFQFKIDPNISIDIEKIILNVVLVVLTVTFSFAIAGFLIDLMYLLLMVIFHIARTNNLISAELVESLYGHVSAGEIFDFLTLQTNPIAFVNNFLQIIPDSVRNLAKAHMTGVLAFQLFPNVTSALHDIYTFIETQFGFLGSGVEFDPGAIAAGVSGMVVSPLIASIMVNYLERMVILLAIYFTLLFLYFRILFILIGSYIEIVFGVVFAPFLLLADIFPGKNRFVKWLKRMLANVIAFPLLAVLFLAGANITNAVSSTSNAFLPPPLTGMGKAILSSLVGIGVLLAIPSIIDRVKKSIIPDYTLVNFPTTPASILGAVASIIPFLPTITHAWGAASQGAGSTVSRIFRKQGLAEKPPLEPPPTPHIPGSGGEEI</sequence>
<feature type="transmembrane region" description="Helical" evidence="2">
    <location>
        <begin position="356"/>
        <end position="377"/>
    </location>
</feature>
<feature type="region of interest" description="Disordered" evidence="1">
    <location>
        <begin position="531"/>
        <end position="555"/>
    </location>
</feature>
<evidence type="ECO:0000256" key="2">
    <source>
        <dbReference type="SAM" id="Phobius"/>
    </source>
</evidence>
<proteinExistence type="predicted"/>
<reference evidence="3 4" key="1">
    <citation type="journal article" date="2016" name="Nat. Commun.">
        <title>Thousands of microbial genomes shed light on interconnected biogeochemical processes in an aquifer system.</title>
        <authorList>
            <person name="Anantharaman K."/>
            <person name="Brown C.T."/>
            <person name="Hug L.A."/>
            <person name="Sharon I."/>
            <person name="Castelle C.J."/>
            <person name="Probst A.J."/>
            <person name="Thomas B.C."/>
            <person name="Singh A."/>
            <person name="Wilkins M.J."/>
            <person name="Karaoz U."/>
            <person name="Brodie E.L."/>
            <person name="Williams K.H."/>
            <person name="Hubbard S.S."/>
            <person name="Banfield J.F."/>
        </authorList>
    </citation>
    <scope>NUCLEOTIDE SEQUENCE [LARGE SCALE GENOMIC DNA]</scope>
</reference>
<feature type="transmembrane region" description="Helical" evidence="2">
    <location>
        <begin position="383"/>
        <end position="400"/>
    </location>
</feature>
<dbReference type="Proteomes" id="UP000178040">
    <property type="component" value="Unassembled WGS sequence"/>
</dbReference>
<organism evidence="3 4">
    <name type="scientific">Candidatus Roizmanbacteria bacterium RIFCSPLOWO2_01_FULL_37_16</name>
    <dbReference type="NCBI Taxonomy" id="1802058"/>
    <lineage>
        <taxon>Bacteria</taxon>
        <taxon>Candidatus Roizmaniibacteriota</taxon>
    </lineage>
</organism>
<comment type="caution">
    <text evidence="3">The sequence shown here is derived from an EMBL/GenBank/DDBJ whole genome shotgun (WGS) entry which is preliminary data.</text>
</comment>
<name>A0A1F7IKG2_9BACT</name>
<keyword evidence="2" id="KW-0472">Membrane</keyword>
<feature type="transmembrane region" description="Helical" evidence="2">
    <location>
        <begin position="165"/>
        <end position="186"/>
    </location>
</feature>
<evidence type="ECO:0000313" key="3">
    <source>
        <dbReference type="EMBL" id="OGK43825.1"/>
    </source>
</evidence>
<feature type="transmembrane region" description="Helical" evidence="2">
    <location>
        <begin position="412"/>
        <end position="434"/>
    </location>
</feature>
<keyword evidence="2" id="KW-1133">Transmembrane helix</keyword>
<gene>
    <name evidence="3" type="ORF">A3B40_01110</name>
</gene>
<dbReference type="EMBL" id="MGAI01000037">
    <property type="protein sequence ID" value="OGK43825.1"/>
    <property type="molecule type" value="Genomic_DNA"/>
</dbReference>
<protein>
    <submittedName>
        <fullName evidence="3">Uncharacterized protein</fullName>
    </submittedName>
</protein>
<evidence type="ECO:0000256" key="1">
    <source>
        <dbReference type="SAM" id="MobiDB-lite"/>
    </source>
</evidence>
<feature type="transmembrane region" description="Helical" evidence="2">
    <location>
        <begin position="454"/>
        <end position="472"/>
    </location>
</feature>
<dbReference type="AlphaFoldDB" id="A0A1F7IKG2"/>